<dbReference type="Proteomes" id="UP000309676">
    <property type="component" value="Unassembled WGS sequence"/>
</dbReference>
<keyword evidence="2" id="KW-0378">Hydrolase</keyword>
<dbReference type="GO" id="GO:0016787">
    <property type="term" value="F:hydrolase activity"/>
    <property type="evidence" value="ECO:0007669"/>
    <property type="project" value="UniProtKB-KW"/>
</dbReference>
<dbReference type="InterPro" id="IPR000073">
    <property type="entry name" value="AB_hydrolase_1"/>
</dbReference>
<reference evidence="2 3" key="1">
    <citation type="submission" date="2019-05" db="EMBL/GenBank/DDBJ databases">
        <authorList>
            <person name="Narsing Rao M.P."/>
            <person name="Li W.J."/>
        </authorList>
    </citation>
    <scope>NUCLEOTIDE SEQUENCE [LARGE SCALE GENOMIC DNA]</scope>
    <source>
        <strain evidence="2 3">SYSU_K30003</strain>
    </source>
</reference>
<dbReference type="PANTHER" id="PTHR43798">
    <property type="entry name" value="MONOACYLGLYCEROL LIPASE"/>
    <property type="match status" value="1"/>
</dbReference>
<dbReference type="InterPro" id="IPR029058">
    <property type="entry name" value="AB_hydrolase_fold"/>
</dbReference>
<evidence type="ECO:0000259" key="1">
    <source>
        <dbReference type="Pfam" id="PF00561"/>
    </source>
</evidence>
<evidence type="ECO:0000313" key="2">
    <source>
        <dbReference type="EMBL" id="TLS48907.1"/>
    </source>
</evidence>
<keyword evidence="3" id="KW-1185">Reference proteome</keyword>
<protein>
    <submittedName>
        <fullName evidence="2">Alpha/beta hydrolase</fullName>
    </submittedName>
</protein>
<name>A0A5R9FXZ2_9BACL</name>
<gene>
    <name evidence="2" type="ORF">FE782_28305</name>
</gene>
<accession>A0A5R9FXZ2</accession>
<dbReference type="Gene3D" id="3.40.50.1820">
    <property type="entry name" value="alpha/beta hydrolase"/>
    <property type="match status" value="1"/>
</dbReference>
<feature type="domain" description="AB hydrolase-1" evidence="1">
    <location>
        <begin position="45"/>
        <end position="275"/>
    </location>
</feature>
<dbReference type="AlphaFoldDB" id="A0A5R9FXZ2"/>
<dbReference type="InterPro" id="IPR050266">
    <property type="entry name" value="AB_hydrolase_sf"/>
</dbReference>
<comment type="caution">
    <text evidence="2">The sequence shown here is derived from an EMBL/GenBank/DDBJ whole genome shotgun (WGS) entry which is preliminary data.</text>
</comment>
<sequence>MEVFMIKRDVWGRRSNMSVHEVELSLDGYRYFARQIDCEKGEQEPILFLSGAFQNMDAWDKFVRYFKDKCAMVLIDLPGVGKSDLLPEEYGLDYLVRGVVQLLDHLRIDRVKILSASYGTPIAYEFAKKRTNRVSRLILAGIMKEIPPDSRDNVIRTVEHLQHGRTEMFADEVINGLMNTDPSIEINRRKLVIKLFRSQLLQLTPDLVEKYIANTRRLLNHPPLRIDNSPDVPALIFTGEHDPFTKPEYCREIADSFRNSAFTTIRQADHIFHLEQFDTVIQLCDRFFFKNALDGLPGCNSMEYRGILGDGGGSFD</sequence>
<evidence type="ECO:0000313" key="3">
    <source>
        <dbReference type="Proteomes" id="UP000309676"/>
    </source>
</evidence>
<proteinExistence type="predicted"/>
<organism evidence="2 3">
    <name type="scientific">Paenibacillus antri</name>
    <dbReference type="NCBI Taxonomy" id="2582848"/>
    <lineage>
        <taxon>Bacteria</taxon>
        <taxon>Bacillati</taxon>
        <taxon>Bacillota</taxon>
        <taxon>Bacilli</taxon>
        <taxon>Bacillales</taxon>
        <taxon>Paenibacillaceae</taxon>
        <taxon>Paenibacillus</taxon>
    </lineage>
</organism>
<dbReference type="Pfam" id="PF00561">
    <property type="entry name" value="Abhydrolase_1"/>
    <property type="match status" value="1"/>
</dbReference>
<dbReference type="SUPFAM" id="SSF53474">
    <property type="entry name" value="alpha/beta-Hydrolases"/>
    <property type="match status" value="1"/>
</dbReference>
<dbReference type="EMBL" id="VCIW01000027">
    <property type="protein sequence ID" value="TLS48907.1"/>
    <property type="molecule type" value="Genomic_DNA"/>
</dbReference>